<sequence>MDQVLSVEAEEHLVEELEQVEGARRVAAILAPEAIDSLLAEAEKAGGGAQELLAAITKAVLERALQVEMADHLGYEKGDPAGVGSPNSRNGSYPKTVVTASGPVRLQVPRDRAGSFEPRIVPKRTKRLGQVDEMILSLYARGMSTRDIRDHLAEVYGAEISPALVSNVTEVVREEIAEWQNRALDAVYPILYIDAIVVKVRESGSVVNKAAHLVIGVDTDGYKQVLGIWIEQKEGSRFWLNVLTSLRNRGLKDALVVCCDGLSGLPEAIGHVWPEAIVQTCVVHLIRTSMRYVAYADRKKIAAALRPIYTAANASAAEAALEALRGTFARSAPGVISAWERSWETFIPFLDFPLELRRVIYTTNAIESMNFQLRKISKTRGHFPDDDAAIKLLYLGIRRIEGRHIDGEGRHVPAGQLRGTGTYGWKRALNDFAIRFPGKLPV</sequence>
<accession>W9DZL0</accession>
<evidence type="ECO:0000256" key="5">
    <source>
        <dbReference type="ARBA" id="ARBA00023172"/>
    </source>
</evidence>
<evidence type="ECO:0000256" key="4">
    <source>
        <dbReference type="ARBA" id="ARBA00023125"/>
    </source>
</evidence>
<comment type="similarity">
    <text evidence="2 6">Belongs to the transposase mutator family.</text>
</comment>
<comment type="caution">
    <text evidence="7">The sequence shown here is derived from an EMBL/GenBank/DDBJ whole genome shotgun (WGS) entry which is preliminary data.</text>
</comment>
<organism evidence="7 8">
    <name type="scientific">Actinospica robiniae DSM 44927</name>
    <dbReference type="NCBI Taxonomy" id="479430"/>
    <lineage>
        <taxon>Bacteria</taxon>
        <taxon>Bacillati</taxon>
        <taxon>Actinomycetota</taxon>
        <taxon>Actinomycetes</taxon>
        <taxon>Catenulisporales</taxon>
        <taxon>Actinospicaceae</taxon>
        <taxon>Actinospica</taxon>
    </lineage>
</organism>
<evidence type="ECO:0000313" key="7">
    <source>
        <dbReference type="EMBL" id="ETA71030.1"/>
    </source>
</evidence>
<dbReference type="RefSeq" id="WP_051450066.1">
    <property type="nucleotide sequence ID" value="NZ_KI632511.1"/>
</dbReference>
<dbReference type="PANTHER" id="PTHR33217">
    <property type="entry name" value="TRANSPOSASE FOR INSERTION SEQUENCE ELEMENT IS1081"/>
    <property type="match status" value="1"/>
</dbReference>
<gene>
    <name evidence="7" type="ORF">ActroDRAFT_0049</name>
</gene>
<evidence type="ECO:0000313" key="8">
    <source>
        <dbReference type="Proteomes" id="UP000019485"/>
    </source>
</evidence>
<dbReference type="PROSITE" id="PS01007">
    <property type="entry name" value="TRANSPOSASE_MUTATOR"/>
    <property type="match status" value="1"/>
</dbReference>
<keyword evidence="8" id="KW-1185">Reference proteome</keyword>
<keyword evidence="3 6" id="KW-0815">Transposition</keyword>
<dbReference type="Proteomes" id="UP000019485">
    <property type="component" value="Unassembled WGS sequence"/>
</dbReference>
<name>W9DZL0_9ACTN</name>
<dbReference type="AlphaFoldDB" id="W9DZL0"/>
<dbReference type="GO" id="GO:0003677">
    <property type="term" value="F:DNA binding"/>
    <property type="evidence" value="ECO:0007669"/>
    <property type="project" value="UniProtKB-UniRule"/>
</dbReference>
<dbReference type="NCBIfam" id="NF033543">
    <property type="entry name" value="transpos_IS256"/>
    <property type="match status" value="1"/>
</dbReference>
<dbReference type="Pfam" id="PF00872">
    <property type="entry name" value="Transposase_mut"/>
    <property type="match status" value="1"/>
</dbReference>
<dbReference type="InterPro" id="IPR001207">
    <property type="entry name" value="Transposase_mutator"/>
</dbReference>
<dbReference type="PATRIC" id="fig|479430.3.peg.52"/>
<evidence type="ECO:0000256" key="1">
    <source>
        <dbReference type="ARBA" id="ARBA00002190"/>
    </source>
</evidence>
<dbReference type="HOGENOM" id="CLU_036805_2_0_11"/>
<keyword evidence="4 6" id="KW-0238">DNA-binding</keyword>
<dbReference type="PANTHER" id="PTHR33217:SF8">
    <property type="entry name" value="MUTATOR FAMILY TRANSPOSASE"/>
    <property type="match status" value="1"/>
</dbReference>
<reference evidence="7 8" key="1">
    <citation type="submission" date="2013-08" db="EMBL/GenBank/DDBJ databases">
        <authorList>
            <consortium name="DOE Joint Genome Institute"/>
            <person name="Eisen J."/>
            <person name="Huntemann M."/>
            <person name="Han J."/>
            <person name="Chen A."/>
            <person name="Kyrpides N."/>
            <person name="Mavromatis K."/>
            <person name="Markowitz V."/>
            <person name="Palaniappan K."/>
            <person name="Ivanova N."/>
            <person name="Schaumberg A."/>
            <person name="Pati A."/>
            <person name="Liolios K."/>
            <person name="Nordberg H.P."/>
            <person name="Cantor M.N."/>
            <person name="Hua S.X."/>
            <person name="Woyke T."/>
        </authorList>
    </citation>
    <scope>NUCLEOTIDE SEQUENCE [LARGE SCALE GENOMIC DNA]</scope>
    <source>
        <strain evidence="7 8">DSM 44927</strain>
    </source>
</reference>
<dbReference type="EMBL" id="AZAN01000001">
    <property type="protein sequence ID" value="ETA71030.1"/>
    <property type="molecule type" value="Genomic_DNA"/>
</dbReference>
<keyword evidence="6" id="KW-0814">Transposable element</keyword>
<proteinExistence type="inferred from homology"/>
<evidence type="ECO:0000256" key="2">
    <source>
        <dbReference type="ARBA" id="ARBA00010961"/>
    </source>
</evidence>
<evidence type="ECO:0000256" key="6">
    <source>
        <dbReference type="RuleBase" id="RU365089"/>
    </source>
</evidence>
<comment type="function">
    <text evidence="1 6">Required for the transposition of the insertion element.</text>
</comment>
<dbReference type="GO" id="GO:0004803">
    <property type="term" value="F:transposase activity"/>
    <property type="evidence" value="ECO:0007669"/>
    <property type="project" value="UniProtKB-UniRule"/>
</dbReference>
<evidence type="ECO:0000256" key="3">
    <source>
        <dbReference type="ARBA" id="ARBA00022578"/>
    </source>
</evidence>
<dbReference type="GO" id="GO:0006313">
    <property type="term" value="P:DNA transposition"/>
    <property type="evidence" value="ECO:0007669"/>
    <property type="project" value="UniProtKB-UniRule"/>
</dbReference>
<protein>
    <recommendedName>
        <fullName evidence="6">Mutator family transposase</fullName>
    </recommendedName>
</protein>
<keyword evidence="5 6" id="KW-0233">DNA recombination</keyword>